<dbReference type="Pfam" id="PF08388">
    <property type="entry name" value="GIIM"/>
    <property type="match status" value="1"/>
</dbReference>
<dbReference type="GO" id="GO:0046872">
    <property type="term" value="F:metal ion binding"/>
    <property type="evidence" value="ECO:0007669"/>
    <property type="project" value="UniProtKB-KW"/>
</dbReference>
<evidence type="ECO:0000256" key="7">
    <source>
        <dbReference type="ARBA" id="ARBA00023118"/>
    </source>
</evidence>
<protein>
    <recommendedName>
        <fullName evidence="1">RNA-directed DNA polymerase</fullName>
        <ecNumber evidence="1">2.7.7.49</ecNumber>
    </recommendedName>
</protein>
<evidence type="ECO:0000313" key="12">
    <source>
        <dbReference type="Proteomes" id="UP000822184"/>
    </source>
</evidence>
<comment type="similarity">
    <text evidence="8">Belongs to the bacterial reverse transcriptase family.</text>
</comment>
<proteinExistence type="inferred from homology"/>
<reference evidence="11" key="1">
    <citation type="submission" date="2020-06" db="EMBL/GenBank/DDBJ databases">
        <title>Genomic insights into acetone-butanol-ethanol (ABE) fermentation by sequencing solventogenic clostridia strains.</title>
        <authorList>
            <person name="Brown S."/>
        </authorList>
    </citation>
    <scope>NUCLEOTIDE SEQUENCE</scope>
    <source>
        <strain evidence="11">DJ123</strain>
    </source>
</reference>
<evidence type="ECO:0000313" key="11">
    <source>
        <dbReference type="EMBL" id="NSB13070.1"/>
    </source>
</evidence>
<dbReference type="GO" id="GO:0003723">
    <property type="term" value="F:RNA binding"/>
    <property type="evidence" value="ECO:0007669"/>
    <property type="project" value="InterPro"/>
</dbReference>
<comment type="catalytic activity">
    <reaction evidence="9">
        <text>DNA(n) + a 2'-deoxyribonucleoside 5'-triphosphate = DNA(n+1) + diphosphate</text>
        <dbReference type="Rhea" id="RHEA:22508"/>
        <dbReference type="Rhea" id="RHEA-COMP:17339"/>
        <dbReference type="Rhea" id="RHEA-COMP:17340"/>
        <dbReference type="ChEBI" id="CHEBI:33019"/>
        <dbReference type="ChEBI" id="CHEBI:61560"/>
        <dbReference type="ChEBI" id="CHEBI:173112"/>
        <dbReference type="EC" id="2.7.7.49"/>
    </reaction>
</comment>
<dbReference type="Pfam" id="PF00078">
    <property type="entry name" value="RVT_1"/>
    <property type="match status" value="1"/>
</dbReference>
<accession>A0AAE5H2U0</accession>
<dbReference type="PANTHER" id="PTHR34047">
    <property type="entry name" value="NUCLEAR INTRON MATURASE 1, MITOCHONDRIAL-RELATED"/>
    <property type="match status" value="1"/>
</dbReference>
<dbReference type="InterPro" id="IPR030931">
    <property type="entry name" value="Group_II_RT_mat"/>
</dbReference>
<evidence type="ECO:0000256" key="3">
    <source>
        <dbReference type="ARBA" id="ARBA00022695"/>
    </source>
</evidence>
<dbReference type="GO" id="GO:0003964">
    <property type="term" value="F:RNA-directed DNA polymerase activity"/>
    <property type="evidence" value="ECO:0007669"/>
    <property type="project" value="UniProtKB-KW"/>
</dbReference>
<evidence type="ECO:0000259" key="10">
    <source>
        <dbReference type="PROSITE" id="PS50878"/>
    </source>
</evidence>
<keyword evidence="2" id="KW-0808">Transferase</keyword>
<keyword evidence="7" id="KW-0051">Antiviral defense</keyword>
<feature type="domain" description="Reverse transcriptase" evidence="10">
    <location>
        <begin position="96"/>
        <end position="322"/>
    </location>
</feature>
<dbReference type="SUPFAM" id="SSF56672">
    <property type="entry name" value="DNA/RNA polymerases"/>
    <property type="match status" value="1"/>
</dbReference>
<dbReference type="EC" id="2.7.7.49" evidence="1"/>
<dbReference type="NCBIfam" id="TIGR04416">
    <property type="entry name" value="group_II_RT_mat"/>
    <property type="match status" value="1"/>
</dbReference>
<evidence type="ECO:0000256" key="9">
    <source>
        <dbReference type="ARBA" id="ARBA00048173"/>
    </source>
</evidence>
<organism evidence="11 12">
    <name type="scientific">Clostridium beijerinckii</name>
    <name type="common">Clostridium MP</name>
    <dbReference type="NCBI Taxonomy" id="1520"/>
    <lineage>
        <taxon>Bacteria</taxon>
        <taxon>Bacillati</taxon>
        <taxon>Bacillota</taxon>
        <taxon>Clostridia</taxon>
        <taxon>Eubacteriales</taxon>
        <taxon>Clostridiaceae</taxon>
        <taxon>Clostridium</taxon>
    </lineage>
</organism>
<evidence type="ECO:0000256" key="4">
    <source>
        <dbReference type="ARBA" id="ARBA00022723"/>
    </source>
</evidence>
<evidence type="ECO:0000256" key="1">
    <source>
        <dbReference type="ARBA" id="ARBA00012493"/>
    </source>
</evidence>
<dbReference type="InterPro" id="IPR013597">
    <property type="entry name" value="Mat_intron_G2"/>
</dbReference>
<dbReference type="InterPro" id="IPR000477">
    <property type="entry name" value="RT_dom"/>
</dbReference>
<dbReference type="Proteomes" id="UP000822184">
    <property type="component" value="Unassembled WGS sequence"/>
</dbReference>
<evidence type="ECO:0000256" key="8">
    <source>
        <dbReference type="ARBA" id="ARBA00034120"/>
    </source>
</evidence>
<dbReference type="InterPro" id="IPR043502">
    <property type="entry name" value="DNA/RNA_pol_sf"/>
</dbReference>
<keyword evidence="6 11" id="KW-0695">RNA-directed DNA polymerase</keyword>
<keyword evidence="3" id="KW-0548">Nucleotidyltransferase</keyword>
<dbReference type="InterPro" id="IPR051083">
    <property type="entry name" value="GrpII_Intron_Splice-Mob/Def"/>
</dbReference>
<evidence type="ECO:0000256" key="5">
    <source>
        <dbReference type="ARBA" id="ARBA00022842"/>
    </source>
</evidence>
<keyword evidence="4" id="KW-0479">Metal-binding</keyword>
<dbReference type="PANTHER" id="PTHR34047:SF8">
    <property type="entry name" value="PROTEIN YKFC"/>
    <property type="match status" value="1"/>
</dbReference>
<evidence type="ECO:0000256" key="6">
    <source>
        <dbReference type="ARBA" id="ARBA00022918"/>
    </source>
</evidence>
<dbReference type="PRINTS" id="PR00866">
    <property type="entry name" value="RNADNAPOLMS"/>
</dbReference>
<dbReference type="RefSeq" id="WP_077855150.1">
    <property type="nucleotide sequence ID" value="NZ_JABTDW010000001.1"/>
</dbReference>
<name>A0AAE5H2U0_CLOBE</name>
<dbReference type="CDD" id="cd01651">
    <property type="entry name" value="RT_G2_intron"/>
    <property type="match status" value="1"/>
</dbReference>
<comment type="caution">
    <text evidence="11">The sequence shown here is derived from an EMBL/GenBank/DDBJ whole genome shotgun (WGS) entry which is preliminary data.</text>
</comment>
<gene>
    <name evidence="11" type="ORF">BCD95_001329</name>
</gene>
<dbReference type="GO" id="GO:0051607">
    <property type="term" value="P:defense response to virus"/>
    <property type="evidence" value="ECO:0007669"/>
    <property type="project" value="UniProtKB-KW"/>
</dbReference>
<dbReference type="AlphaFoldDB" id="A0AAE5H2U0"/>
<dbReference type="EMBL" id="JABTDW010000001">
    <property type="protein sequence ID" value="NSB13070.1"/>
    <property type="molecule type" value="Genomic_DNA"/>
</dbReference>
<dbReference type="PROSITE" id="PS50878">
    <property type="entry name" value="RT_POL"/>
    <property type="match status" value="1"/>
</dbReference>
<keyword evidence="5" id="KW-0460">Magnesium</keyword>
<dbReference type="InterPro" id="IPR000123">
    <property type="entry name" value="Reverse_transcriptase_msDNA"/>
</dbReference>
<evidence type="ECO:0000256" key="2">
    <source>
        <dbReference type="ARBA" id="ARBA00022679"/>
    </source>
</evidence>
<sequence>MKVSKNTQQLQKTKYLGSSVENKVELEGKQRVHREFSATPKGRTNEFEYGSLERILSRENLNFAMQRVISNKGSHGVDGMKVYELKQFLKANWMQIREDILNGEYRPMSVRRVEIPKPNGGIRLLGIPTVLDRFIQQAIAQELNKIYGLKFSDNSYGFRPRRAAKHAIQRAKTYIDDGYRWVVDIDLEKFFDKVNHDILMYKLSKSIKDKRVLKLIRKYLQSGILINGVVTKNEDGTPQGGPLSPLLSNIMLDELDKELEKRGHKFCRYADDCNIYVKSERAGKRVMNSITTFIEDKLKLKVNIDKSAVARPWRRKYLGFSLFMMFGKANARISEQSIKRYKNKIREVLSRSKPIPLAQRINKLNQINIGWINYYGIAKCKGLLEQIDIWIRQRLRMCIWKQWKKVKTRYQNLKKLGSTHYQAIRHANTRKGYWRVLLLDSAILSTTLTNQFISDLGLKSLKSQYIKIHQT</sequence>